<feature type="compositionally biased region" description="Pro residues" evidence="1">
    <location>
        <begin position="42"/>
        <end position="55"/>
    </location>
</feature>
<feature type="region of interest" description="Disordered" evidence="1">
    <location>
        <begin position="1"/>
        <end position="94"/>
    </location>
</feature>
<reference evidence="2" key="1">
    <citation type="submission" date="2023-04" db="EMBL/GenBank/DDBJ databases">
        <authorList>
            <consortium name="ELIXIR-Norway"/>
        </authorList>
    </citation>
    <scope>NUCLEOTIDE SEQUENCE [LARGE SCALE GENOMIC DNA]</scope>
</reference>
<evidence type="ECO:0000313" key="3">
    <source>
        <dbReference type="Proteomes" id="UP001176941"/>
    </source>
</evidence>
<dbReference type="EMBL" id="OX459953">
    <property type="protein sequence ID" value="CAI9158524.1"/>
    <property type="molecule type" value="Genomic_DNA"/>
</dbReference>
<proteinExistence type="predicted"/>
<gene>
    <name evidence="2" type="ORF">MRATA1EN1_LOCUS7486</name>
</gene>
<feature type="compositionally biased region" description="Basic and acidic residues" evidence="1">
    <location>
        <begin position="78"/>
        <end position="90"/>
    </location>
</feature>
<organism evidence="2 3">
    <name type="scientific">Rangifer tarandus platyrhynchus</name>
    <name type="common">Svalbard reindeer</name>
    <dbReference type="NCBI Taxonomy" id="3082113"/>
    <lineage>
        <taxon>Eukaryota</taxon>
        <taxon>Metazoa</taxon>
        <taxon>Chordata</taxon>
        <taxon>Craniata</taxon>
        <taxon>Vertebrata</taxon>
        <taxon>Euteleostomi</taxon>
        <taxon>Mammalia</taxon>
        <taxon>Eutheria</taxon>
        <taxon>Laurasiatheria</taxon>
        <taxon>Artiodactyla</taxon>
        <taxon>Ruminantia</taxon>
        <taxon>Pecora</taxon>
        <taxon>Cervidae</taxon>
        <taxon>Odocoileinae</taxon>
        <taxon>Rangifer</taxon>
    </lineage>
</organism>
<accession>A0ABN8YAF2</accession>
<protein>
    <submittedName>
        <fullName evidence="2">Uncharacterized protein</fullName>
    </submittedName>
</protein>
<name>A0ABN8YAF2_RANTA</name>
<feature type="region of interest" description="Disordered" evidence="1">
    <location>
        <begin position="106"/>
        <end position="127"/>
    </location>
</feature>
<sequence>MLSISRARDSPGNGAGFRTQSAPAAEPGRGRLAGTDAHGPGGSPPTAPARPPSAPHSPAQRLTWEGTGPGLPSRRRERAASRRSGADERAQAAPLQLHLASFRLLTGTAPGSGPSLAPQLPRGRCPRARERRGAACLAAISARRLG</sequence>
<keyword evidence="3" id="KW-1185">Reference proteome</keyword>
<evidence type="ECO:0000256" key="1">
    <source>
        <dbReference type="SAM" id="MobiDB-lite"/>
    </source>
</evidence>
<dbReference type="Proteomes" id="UP001176941">
    <property type="component" value="Chromosome 17"/>
</dbReference>
<evidence type="ECO:0000313" key="2">
    <source>
        <dbReference type="EMBL" id="CAI9158524.1"/>
    </source>
</evidence>